<accession>A0A5R9CX63</accession>
<feature type="transmembrane region" description="Helical" evidence="2">
    <location>
        <begin position="181"/>
        <end position="205"/>
    </location>
</feature>
<dbReference type="InterPro" id="IPR010982">
    <property type="entry name" value="Lambda_DNA-bd_dom_sf"/>
</dbReference>
<protein>
    <submittedName>
        <fullName evidence="4">Helix-turn-helix transcriptional regulator</fullName>
    </submittedName>
</protein>
<evidence type="ECO:0000256" key="1">
    <source>
        <dbReference type="ARBA" id="ARBA00023125"/>
    </source>
</evidence>
<evidence type="ECO:0000313" key="5">
    <source>
        <dbReference type="Proteomes" id="UP000305100"/>
    </source>
</evidence>
<proteinExistence type="predicted"/>
<dbReference type="RefSeq" id="WP_138467298.1">
    <property type="nucleotide sequence ID" value="NZ_VBSX01000006.1"/>
</dbReference>
<feature type="transmembrane region" description="Helical" evidence="2">
    <location>
        <begin position="109"/>
        <end position="129"/>
    </location>
</feature>
<dbReference type="PANTHER" id="PTHR46558:SF15">
    <property type="entry name" value="HELIX-TURN-HELIX DOMAIN PROTEIN"/>
    <property type="match status" value="1"/>
</dbReference>
<dbReference type="PROSITE" id="PS50943">
    <property type="entry name" value="HTH_CROC1"/>
    <property type="match status" value="1"/>
</dbReference>
<dbReference type="AlphaFoldDB" id="A0A5R9CX63"/>
<evidence type="ECO:0000256" key="2">
    <source>
        <dbReference type="SAM" id="Phobius"/>
    </source>
</evidence>
<keyword evidence="2" id="KW-0472">Membrane</keyword>
<reference evidence="4 5" key="1">
    <citation type="submission" date="2019-05" db="EMBL/GenBank/DDBJ databases">
        <title>The metagenome of a microbial culture collection derived from dairy environment covers the genomic content of the human microbiome.</title>
        <authorList>
            <person name="Roder T."/>
            <person name="Wuthrich D."/>
            <person name="Sattari Z."/>
            <person name="Von Ah U."/>
            <person name="Bar C."/>
            <person name="Ronchi F."/>
            <person name="Macpherson A.J."/>
            <person name="Ganal-Vonarburg S.C."/>
            <person name="Bruggmann R."/>
            <person name="Vergeres G."/>
        </authorList>
    </citation>
    <scope>NUCLEOTIDE SEQUENCE [LARGE SCALE GENOMIC DNA]</scope>
    <source>
        <strain evidence="4 5">FAM 1079</strain>
    </source>
</reference>
<gene>
    <name evidence="4" type="ORF">FEZ41_03880</name>
</gene>
<dbReference type="Gene3D" id="1.10.260.40">
    <property type="entry name" value="lambda repressor-like DNA-binding domains"/>
    <property type="match status" value="1"/>
</dbReference>
<organism evidence="4 5">
    <name type="scientific">Lentilactobacillus parafarraginis</name>
    <dbReference type="NCBI Taxonomy" id="390842"/>
    <lineage>
        <taxon>Bacteria</taxon>
        <taxon>Bacillati</taxon>
        <taxon>Bacillota</taxon>
        <taxon>Bacilli</taxon>
        <taxon>Lactobacillales</taxon>
        <taxon>Lactobacillaceae</taxon>
        <taxon>Lentilactobacillus</taxon>
    </lineage>
</organism>
<keyword evidence="2" id="KW-1133">Transmembrane helix</keyword>
<name>A0A5R9CX63_9LACO</name>
<dbReference type="OrthoDB" id="9805856at2"/>
<feature type="transmembrane region" description="Helical" evidence="2">
    <location>
        <begin position="83"/>
        <end position="103"/>
    </location>
</feature>
<evidence type="ECO:0000313" key="4">
    <source>
        <dbReference type="EMBL" id="TLQ20252.1"/>
    </source>
</evidence>
<sequence length="214" mass="24316">MDVSEKLRYYRKQNNLTQKELADKLHVSRKTISAWENGRGYPDISSITKLSDIFDISTDDLLRDNNLLKHYAEQDKQGQRAEIVAKISYFLDLILTLIAYGHIFKVLNLDGSIIIPFLIVNLILFALSYPTENTSKSKSKVIIVSIVLIAALFINSIIVPLNTELFELLKTNNQAYKLGVISGQLTTIILLSISVTLITCFYPHIRKRKKTATR</sequence>
<dbReference type="SMART" id="SM00530">
    <property type="entry name" value="HTH_XRE"/>
    <property type="match status" value="1"/>
</dbReference>
<dbReference type="SUPFAM" id="SSF47413">
    <property type="entry name" value="lambda repressor-like DNA-binding domains"/>
    <property type="match status" value="1"/>
</dbReference>
<feature type="transmembrane region" description="Helical" evidence="2">
    <location>
        <begin position="141"/>
        <end position="161"/>
    </location>
</feature>
<dbReference type="Proteomes" id="UP000305100">
    <property type="component" value="Unassembled WGS sequence"/>
</dbReference>
<dbReference type="InterPro" id="IPR001387">
    <property type="entry name" value="Cro/C1-type_HTH"/>
</dbReference>
<evidence type="ECO:0000259" key="3">
    <source>
        <dbReference type="PROSITE" id="PS50943"/>
    </source>
</evidence>
<keyword evidence="2" id="KW-0812">Transmembrane</keyword>
<keyword evidence="1" id="KW-0238">DNA-binding</keyword>
<dbReference type="PANTHER" id="PTHR46558">
    <property type="entry name" value="TRACRIPTIONAL REGULATORY PROTEIN-RELATED-RELATED"/>
    <property type="match status" value="1"/>
</dbReference>
<feature type="domain" description="HTH cro/C1-type" evidence="3">
    <location>
        <begin position="7"/>
        <end position="61"/>
    </location>
</feature>
<dbReference type="GO" id="GO:0003677">
    <property type="term" value="F:DNA binding"/>
    <property type="evidence" value="ECO:0007669"/>
    <property type="project" value="UniProtKB-KW"/>
</dbReference>
<dbReference type="EMBL" id="VBSX01000006">
    <property type="protein sequence ID" value="TLQ20252.1"/>
    <property type="molecule type" value="Genomic_DNA"/>
</dbReference>
<dbReference type="Pfam" id="PF01381">
    <property type="entry name" value="HTH_3"/>
    <property type="match status" value="1"/>
</dbReference>
<dbReference type="CDD" id="cd00093">
    <property type="entry name" value="HTH_XRE"/>
    <property type="match status" value="1"/>
</dbReference>
<comment type="caution">
    <text evidence="4">The sequence shown here is derived from an EMBL/GenBank/DDBJ whole genome shotgun (WGS) entry which is preliminary data.</text>
</comment>